<evidence type="ECO:0000256" key="1">
    <source>
        <dbReference type="ARBA" id="ARBA00004202"/>
    </source>
</evidence>
<organism evidence="8 9">
    <name type="scientific">Apilactobacillus xinyiensis</name>
    <dbReference type="NCBI Taxonomy" id="2841032"/>
    <lineage>
        <taxon>Bacteria</taxon>
        <taxon>Bacillati</taxon>
        <taxon>Bacillota</taxon>
        <taxon>Bacilli</taxon>
        <taxon>Lactobacillales</taxon>
        <taxon>Lactobacillaceae</taxon>
        <taxon>Apilactobacillus</taxon>
    </lineage>
</organism>
<dbReference type="Gene3D" id="3.90.550.10">
    <property type="entry name" value="Spore Coat Polysaccharide Biosynthesis Protein SpsA, Chain A"/>
    <property type="match status" value="1"/>
</dbReference>
<dbReference type="Gene3D" id="3.40.50.11820">
    <property type="match status" value="1"/>
</dbReference>
<dbReference type="SUPFAM" id="SSF53448">
    <property type="entry name" value="Nucleotide-diphospho-sugar transferases"/>
    <property type="match status" value="1"/>
</dbReference>
<gene>
    <name evidence="8" type="ORF">LNP07_00695</name>
</gene>
<evidence type="ECO:0000256" key="5">
    <source>
        <dbReference type="ARBA" id="ARBA00022944"/>
    </source>
</evidence>
<feature type="domain" description="Glycosyltransferase 2-like" evidence="7">
    <location>
        <begin position="4"/>
        <end position="103"/>
    </location>
</feature>
<proteinExistence type="inferred from homology"/>
<name>A0ABT0I0I8_9LACO</name>
<dbReference type="InterPro" id="IPR001173">
    <property type="entry name" value="Glyco_trans_2-like"/>
</dbReference>
<evidence type="ECO:0000313" key="9">
    <source>
        <dbReference type="Proteomes" id="UP001522905"/>
    </source>
</evidence>
<dbReference type="InterPro" id="IPR043148">
    <property type="entry name" value="TagF_C"/>
</dbReference>
<dbReference type="SUPFAM" id="SSF53756">
    <property type="entry name" value="UDP-Glycosyltransferase/glycogen phosphorylase"/>
    <property type="match status" value="1"/>
</dbReference>
<evidence type="ECO:0000259" key="7">
    <source>
        <dbReference type="Pfam" id="PF00535"/>
    </source>
</evidence>
<evidence type="ECO:0000313" key="8">
    <source>
        <dbReference type="EMBL" id="MCK8624041.1"/>
    </source>
</evidence>
<comment type="similarity">
    <text evidence="2">Belongs to the CDP-glycerol glycerophosphotransferase family.</text>
</comment>
<reference evidence="8 9" key="1">
    <citation type="submission" date="2021-11" db="EMBL/GenBank/DDBJ databases">
        <title>Comparative genomics of bee honey and flower isolates.</title>
        <authorList>
            <person name="Bechtner J.D."/>
            <person name="Gallus M.K."/>
            <person name="Ehrmann M."/>
        </authorList>
    </citation>
    <scope>NUCLEOTIDE SEQUENCE [LARGE SCALE GENOMIC DNA]</scope>
    <source>
        <strain evidence="8 9">M161</strain>
    </source>
</reference>
<keyword evidence="4" id="KW-0808">Transferase</keyword>
<keyword evidence="3" id="KW-1003">Cell membrane</keyword>
<dbReference type="PANTHER" id="PTHR37316">
    <property type="entry name" value="TEICHOIC ACID GLYCEROL-PHOSPHATE PRIMASE"/>
    <property type="match status" value="1"/>
</dbReference>
<protein>
    <submittedName>
        <fullName evidence="8">CDP-glycerol glycerophosphotransferase family protein</fullName>
    </submittedName>
</protein>
<evidence type="ECO:0000256" key="6">
    <source>
        <dbReference type="ARBA" id="ARBA00023136"/>
    </source>
</evidence>
<keyword evidence="6" id="KW-0472">Membrane</keyword>
<keyword evidence="5" id="KW-0777">Teichoic acid biosynthesis</keyword>
<evidence type="ECO:0000256" key="3">
    <source>
        <dbReference type="ARBA" id="ARBA00022475"/>
    </source>
</evidence>
<dbReference type="PANTHER" id="PTHR37316:SF3">
    <property type="entry name" value="TEICHOIC ACID GLYCEROL-PHOSPHATE TRANSFERASE"/>
    <property type="match status" value="1"/>
</dbReference>
<keyword evidence="9" id="KW-1185">Reference proteome</keyword>
<evidence type="ECO:0000256" key="4">
    <source>
        <dbReference type="ARBA" id="ARBA00022679"/>
    </source>
</evidence>
<dbReference type="InterPro" id="IPR029044">
    <property type="entry name" value="Nucleotide-diphossugar_trans"/>
</dbReference>
<dbReference type="Pfam" id="PF04464">
    <property type="entry name" value="Glyphos_transf"/>
    <property type="match status" value="1"/>
</dbReference>
<accession>A0ABT0I0I8</accession>
<dbReference type="Gene3D" id="3.40.50.12580">
    <property type="match status" value="1"/>
</dbReference>
<dbReference type="RefSeq" id="WP_248601383.1">
    <property type="nucleotide sequence ID" value="NZ_JAJIAO010000001.1"/>
</dbReference>
<dbReference type="InterPro" id="IPR007554">
    <property type="entry name" value="Glycerophosphate_synth"/>
</dbReference>
<dbReference type="InterPro" id="IPR043149">
    <property type="entry name" value="TagF_N"/>
</dbReference>
<dbReference type="EMBL" id="JAJIAO010000001">
    <property type="protein sequence ID" value="MCK8624041.1"/>
    <property type="molecule type" value="Genomic_DNA"/>
</dbReference>
<comment type="caution">
    <text evidence="8">The sequence shown here is derived from an EMBL/GenBank/DDBJ whole genome shotgun (WGS) entry which is preliminary data.</text>
</comment>
<dbReference type="CDD" id="cd00761">
    <property type="entry name" value="Glyco_tranf_GTA_type"/>
    <property type="match status" value="1"/>
</dbReference>
<comment type="subcellular location">
    <subcellularLocation>
        <location evidence="1">Cell membrane</location>
        <topology evidence="1">Peripheral membrane protein</topology>
    </subcellularLocation>
</comment>
<sequence length="744" mass="87887">MKLSIITPCKTKDIEKLKQLATNLNRQDNNDFEWVIACNHDVDLNGLNFPIESINFNGENVAQARNAAIRKAHGDYLMFVDADDFLLPNTINNVINKLKPNCLTDLKVYPTYEPVNSYFTEINQKQEFRMPNWAFRRIPEPTAEETELNDNFQEVNQNIIFDNISKYLKISGKIIPKGIVWDNDILFDEENPLYDDFYFMGKVLGLVDKFIQFDTFKYVKVKHNDPINDPSLSQLECDDRWDQMLNSFIKTFNSVTYNELQNKIVIHSINKINKYFYNAVISNKFSKNKLNDILNIMSNYLSLINVKLLNNVNFISRRILINIKKHNYSKAKRQMKLLIGLRYIHKLLKNKGRGITRVYYEMICKKLKVNEKVIIYESFLGRNYSDSPKYIYEYIQKHYPGQFKHIWIAANSNVKKDLSSKPNTKVVKRFGFRYMYYMGVSKYQVINMRQPRWFHKKPGTVFMSTWHGTPLKHLVFDMENVASATRLYKKIFYEQSRQWDYLVTANQFSVDVFKHAFMYPEQKMIKSGYPRNDILNVPNRDELAKNIKQKLGIPLDKKVILYAPTWRDDEYVDVGQYKFQLKLNIAKLREQLGDEYVMVLRTHYFITNNLDTSGFGDFVYNESSYDDISELYLISDILITDYSSVFFDYSILRRPILYYVYDYDKYASVLRGFYLDMKKDLPGPLLKTSDEVINAIQNIDDVSAEYADKYAEFSEKFSKWEDGHASERVVNMLLKDDKRVKKID</sequence>
<dbReference type="Proteomes" id="UP001522905">
    <property type="component" value="Unassembled WGS sequence"/>
</dbReference>
<dbReference type="Pfam" id="PF00535">
    <property type="entry name" value="Glycos_transf_2"/>
    <property type="match status" value="1"/>
</dbReference>
<evidence type="ECO:0000256" key="2">
    <source>
        <dbReference type="ARBA" id="ARBA00010488"/>
    </source>
</evidence>
<dbReference type="InterPro" id="IPR051612">
    <property type="entry name" value="Teichoic_Acid_Biosynth"/>
</dbReference>